<dbReference type="Proteomes" id="UP000430670">
    <property type="component" value="Unassembled WGS sequence"/>
</dbReference>
<protein>
    <submittedName>
        <fullName evidence="2">Tetratricopeptide repeat protein</fullName>
    </submittedName>
</protein>
<keyword evidence="3" id="KW-1185">Reference proteome</keyword>
<name>A0A6I3SNK4_HELMO</name>
<dbReference type="InterPro" id="IPR011990">
    <property type="entry name" value="TPR-like_helical_dom_sf"/>
</dbReference>
<gene>
    <name evidence="2" type="ORF">GJ688_16910</name>
</gene>
<proteinExistence type="predicted"/>
<reference evidence="2 3" key="1">
    <citation type="submission" date="2019-11" db="EMBL/GenBank/DDBJ databases">
        <title>Whole-genome sequence of a the green, strictly anaerobic photosynthetic bacterium Heliobacillus mobilis DSM 6151.</title>
        <authorList>
            <person name="Kyndt J.A."/>
            <person name="Meyer T.E."/>
        </authorList>
    </citation>
    <scope>NUCLEOTIDE SEQUENCE [LARGE SCALE GENOMIC DNA]</scope>
    <source>
        <strain evidence="2 3">DSM 6151</strain>
    </source>
</reference>
<dbReference type="Pfam" id="PF13432">
    <property type="entry name" value="TPR_16"/>
    <property type="match status" value="1"/>
</dbReference>
<organism evidence="2 3">
    <name type="scientific">Heliobacterium mobile</name>
    <name type="common">Heliobacillus mobilis</name>
    <dbReference type="NCBI Taxonomy" id="28064"/>
    <lineage>
        <taxon>Bacteria</taxon>
        <taxon>Bacillati</taxon>
        <taxon>Bacillota</taxon>
        <taxon>Clostridia</taxon>
        <taxon>Eubacteriales</taxon>
        <taxon>Heliobacteriaceae</taxon>
        <taxon>Heliobacterium</taxon>
    </lineage>
</organism>
<dbReference type="SUPFAM" id="SSF48452">
    <property type="entry name" value="TPR-like"/>
    <property type="match status" value="1"/>
</dbReference>
<sequence length="248" mass="27182">MPPRTDGERPARKKNPVVVITAILISLGLLGSTLAIALTSVPKIAQQAPGPSAEEAMENQRQQLESLLADEEAKVKANPNDADAWLGVGNWRMDLGSVHRSKGDTEKSNAYFSQAYQAYQKYLGFTPDNNDARVDAATSAFYSNQLDAAEKEYKAVLQKDPNHWNAYRNYGLFLFQARQNPTGAKDLWQKALAKNPPEDKAGEFNQLIQLVDAMSKQPQPGTDNTPSNTPEGLQKPDLSGLGGQNQQK</sequence>
<evidence type="ECO:0000313" key="3">
    <source>
        <dbReference type="Proteomes" id="UP000430670"/>
    </source>
</evidence>
<dbReference type="AlphaFoldDB" id="A0A6I3SNK4"/>
<dbReference type="Gene3D" id="1.25.40.10">
    <property type="entry name" value="Tetratricopeptide repeat domain"/>
    <property type="match status" value="1"/>
</dbReference>
<evidence type="ECO:0000313" key="2">
    <source>
        <dbReference type="EMBL" id="MTV50620.1"/>
    </source>
</evidence>
<feature type="compositionally biased region" description="Polar residues" evidence="1">
    <location>
        <begin position="216"/>
        <end position="231"/>
    </location>
</feature>
<dbReference type="EMBL" id="WNKU01000030">
    <property type="protein sequence ID" value="MTV50620.1"/>
    <property type="molecule type" value="Genomic_DNA"/>
</dbReference>
<dbReference type="OrthoDB" id="1723294at2"/>
<dbReference type="RefSeq" id="WP_155477698.1">
    <property type="nucleotide sequence ID" value="NZ_WNKU01000030.1"/>
</dbReference>
<evidence type="ECO:0000256" key="1">
    <source>
        <dbReference type="SAM" id="MobiDB-lite"/>
    </source>
</evidence>
<accession>A0A6I3SNK4</accession>
<comment type="caution">
    <text evidence="2">The sequence shown here is derived from an EMBL/GenBank/DDBJ whole genome shotgun (WGS) entry which is preliminary data.</text>
</comment>
<feature type="region of interest" description="Disordered" evidence="1">
    <location>
        <begin position="196"/>
        <end position="248"/>
    </location>
</feature>